<name>A0A859FDE6_9BACI</name>
<organism evidence="10 11">
    <name type="scientific">Paenalkalicoccus suaedae</name>
    <dbReference type="NCBI Taxonomy" id="2592382"/>
    <lineage>
        <taxon>Bacteria</taxon>
        <taxon>Bacillati</taxon>
        <taxon>Bacillota</taxon>
        <taxon>Bacilli</taxon>
        <taxon>Bacillales</taxon>
        <taxon>Bacillaceae</taxon>
        <taxon>Paenalkalicoccus</taxon>
    </lineage>
</organism>
<keyword evidence="7 8" id="KW-0472">Membrane</keyword>
<dbReference type="KEGG" id="psua:FLK61_28985"/>
<feature type="transmembrane region" description="Helical" evidence="8">
    <location>
        <begin position="401"/>
        <end position="422"/>
    </location>
</feature>
<gene>
    <name evidence="10" type="ORF">FLK61_28985</name>
</gene>
<dbReference type="GO" id="GO:0015105">
    <property type="term" value="F:arsenite transmembrane transporter activity"/>
    <property type="evidence" value="ECO:0007669"/>
    <property type="project" value="InterPro"/>
</dbReference>
<dbReference type="InterPro" id="IPR051475">
    <property type="entry name" value="Diverse_Ion_Transporter"/>
</dbReference>
<dbReference type="Pfam" id="PF03600">
    <property type="entry name" value="CitMHS"/>
    <property type="match status" value="1"/>
</dbReference>
<comment type="subcellular location">
    <subcellularLocation>
        <location evidence="1">Cell membrane</location>
        <topology evidence="1">Multi-pass membrane protein</topology>
    </subcellularLocation>
</comment>
<feature type="transmembrane region" description="Helical" evidence="8">
    <location>
        <begin position="25"/>
        <end position="43"/>
    </location>
</feature>
<evidence type="ECO:0000256" key="6">
    <source>
        <dbReference type="ARBA" id="ARBA00022989"/>
    </source>
</evidence>
<evidence type="ECO:0000256" key="8">
    <source>
        <dbReference type="SAM" id="Phobius"/>
    </source>
</evidence>
<feature type="transmembrane region" description="Helical" evidence="8">
    <location>
        <begin position="321"/>
        <end position="347"/>
    </location>
</feature>
<accession>A0A859FDE6</accession>
<sequence>MNVFLASIIFIISYFFIITEKGNRALVACIGGVLMLLCGVITFDQALLMYIDWHTVTLLLSMMILVSITSRSGIFEYLAIYLAQAVKGRPIPLLVVIASLTACGSALLNNVTTVLLIVPIIFTITSILQISAIPYLMATILAANIGGTATLIGDPPNVMISQAVDHFTFNSFLIHLGPVVAIIYFLVMTGIVFLYRSKLSVRADQSRSLMAISPRSFIVNKVLAYKSIFVLVITTLGFIAQSYLQVGITSIAMAGALLLMLLAANEHETEEVLQSVEWVTIFFFIGLFMLVGGLEEIGLLDHIAQAIMSVTDGNLSTTALLVLWVSGIVSGFVDNIPFVAAMIPVMLEFESYGVQNMDPLWWALALGACLGGNGTIVGASANVVVAGLAVKAKQPFNYVDFLKVGLPTVIISFVVSTIYLYLRYFTYL</sequence>
<keyword evidence="3" id="KW-0813">Transport</keyword>
<evidence type="ECO:0000256" key="1">
    <source>
        <dbReference type="ARBA" id="ARBA00004651"/>
    </source>
</evidence>
<feature type="domain" description="Citrate transporter-like" evidence="9">
    <location>
        <begin position="14"/>
        <end position="367"/>
    </location>
</feature>
<feature type="transmembrane region" description="Helical" evidence="8">
    <location>
        <begin position="133"/>
        <end position="152"/>
    </location>
</feature>
<dbReference type="PRINTS" id="PR00758">
    <property type="entry name" value="ARSENICPUMP"/>
</dbReference>
<dbReference type="PANTHER" id="PTHR43568">
    <property type="entry name" value="P PROTEIN"/>
    <property type="match status" value="1"/>
</dbReference>
<keyword evidence="11" id="KW-1185">Reference proteome</keyword>
<evidence type="ECO:0000256" key="7">
    <source>
        <dbReference type="ARBA" id="ARBA00023136"/>
    </source>
</evidence>
<keyword evidence="6 8" id="KW-1133">Transmembrane helix</keyword>
<keyword evidence="4" id="KW-1003">Cell membrane</keyword>
<evidence type="ECO:0000256" key="4">
    <source>
        <dbReference type="ARBA" id="ARBA00022475"/>
    </source>
</evidence>
<evidence type="ECO:0000256" key="5">
    <source>
        <dbReference type="ARBA" id="ARBA00022692"/>
    </source>
</evidence>
<dbReference type="PANTHER" id="PTHR43568:SF1">
    <property type="entry name" value="P PROTEIN"/>
    <property type="match status" value="1"/>
</dbReference>
<evidence type="ECO:0000313" key="11">
    <source>
        <dbReference type="Proteomes" id="UP000318138"/>
    </source>
</evidence>
<reference evidence="11" key="1">
    <citation type="submission" date="2019-07" db="EMBL/GenBank/DDBJ databases">
        <title>Bacillus alkalisoli sp. nov. isolated from saline soil.</title>
        <authorList>
            <person name="Sun J.-Q."/>
            <person name="Xu L."/>
        </authorList>
    </citation>
    <scope>NUCLEOTIDE SEQUENCE [LARGE SCALE GENOMIC DNA]</scope>
    <source>
        <strain evidence="11">M4U3P1</strain>
    </source>
</reference>
<evidence type="ECO:0000256" key="2">
    <source>
        <dbReference type="ARBA" id="ARBA00009843"/>
    </source>
</evidence>
<dbReference type="EMBL" id="CP041372">
    <property type="protein sequence ID" value="QKS70772.1"/>
    <property type="molecule type" value="Genomic_DNA"/>
</dbReference>
<comment type="similarity">
    <text evidence="2">Belongs to the CitM (TC 2.A.11) transporter family.</text>
</comment>
<evidence type="ECO:0000313" key="10">
    <source>
        <dbReference type="EMBL" id="QKS70772.1"/>
    </source>
</evidence>
<feature type="transmembrane region" description="Helical" evidence="8">
    <location>
        <begin position="276"/>
        <end position="294"/>
    </location>
</feature>
<feature type="transmembrane region" description="Helical" evidence="8">
    <location>
        <begin position="55"/>
        <end position="74"/>
    </location>
</feature>
<dbReference type="Proteomes" id="UP000318138">
    <property type="component" value="Chromosome"/>
</dbReference>
<evidence type="ECO:0000259" key="9">
    <source>
        <dbReference type="Pfam" id="PF03600"/>
    </source>
</evidence>
<dbReference type="InterPro" id="IPR004680">
    <property type="entry name" value="Cit_transptr-like_dom"/>
</dbReference>
<evidence type="ECO:0000256" key="3">
    <source>
        <dbReference type="ARBA" id="ARBA00022448"/>
    </source>
</evidence>
<dbReference type="CDD" id="cd01116">
    <property type="entry name" value="P_permease"/>
    <property type="match status" value="1"/>
</dbReference>
<feature type="transmembrane region" description="Helical" evidence="8">
    <location>
        <begin position="172"/>
        <end position="196"/>
    </location>
</feature>
<feature type="transmembrane region" description="Helical" evidence="8">
    <location>
        <begin position="217"/>
        <end position="240"/>
    </location>
</feature>
<proteinExistence type="inferred from homology"/>
<keyword evidence="5 8" id="KW-0812">Transmembrane</keyword>
<protein>
    <submittedName>
        <fullName evidence="10">ArsB/NhaD family transporter</fullName>
    </submittedName>
</protein>
<feature type="transmembrane region" description="Helical" evidence="8">
    <location>
        <begin position="359"/>
        <end position="381"/>
    </location>
</feature>
<feature type="transmembrane region" description="Helical" evidence="8">
    <location>
        <begin position="246"/>
        <end position="264"/>
    </location>
</feature>
<feature type="transmembrane region" description="Helical" evidence="8">
    <location>
        <begin position="94"/>
        <end position="121"/>
    </location>
</feature>
<dbReference type="AlphaFoldDB" id="A0A859FDE6"/>
<dbReference type="InterPro" id="IPR000802">
    <property type="entry name" value="Arsenical_pump_ArsB"/>
</dbReference>
<dbReference type="GO" id="GO:0005886">
    <property type="term" value="C:plasma membrane"/>
    <property type="evidence" value="ECO:0007669"/>
    <property type="project" value="UniProtKB-SubCell"/>
</dbReference>